<proteinExistence type="predicted"/>
<protein>
    <submittedName>
        <fullName evidence="1">Unnamed protein product</fullName>
    </submittedName>
</protein>
<name>A0A9W7DKJ7_AMBMO</name>
<accession>A0A9W7DKJ7</accession>
<keyword evidence="2" id="KW-1185">Reference proteome</keyword>
<organism evidence="1 2">
    <name type="scientific">Ambrosiozyma monospora</name>
    <name type="common">Yeast</name>
    <name type="synonym">Endomycopsis monosporus</name>
    <dbReference type="NCBI Taxonomy" id="43982"/>
    <lineage>
        <taxon>Eukaryota</taxon>
        <taxon>Fungi</taxon>
        <taxon>Dikarya</taxon>
        <taxon>Ascomycota</taxon>
        <taxon>Saccharomycotina</taxon>
        <taxon>Pichiomycetes</taxon>
        <taxon>Pichiales</taxon>
        <taxon>Pichiaceae</taxon>
        <taxon>Ambrosiozyma</taxon>
    </lineage>
</organism>
<dbReference type="EMBL" id="BSXU01006927">
    <property type="protein sequence ID" value="GMG56117.1"/>
    <property type="molecule type" value="Genomic_DNA"/>
</dbReference>
<evidence type="ECO:0000313" key="2">
    <source>
        <dbReference type="Proteomes" id="UP001165063"/>
    </source>
</evidence>
<gene>
    <name evidence="1" type="ORF">Amon01_000818600</name>
</gene>
<dbReference type="OrthoDB" id="10573736at2759"/>
<sequence>MRGIIKGKVSWNKLKKVVAGCSICNALVNKAHGTSAPRKDSTKKYRVGEKLVVDIIGPSDGKYGLIMKDLGSQLIMSSILPSRSHASDETIALINKFRNQLERFKLPVCFLRSDNEFRTHKLERFCSENEKFKSYYLMLVYQKDSGLWG</sequence>
<evidence type="ECO:0000313" key="1">
    <source>
        <dbReference type="EMBL" id="GMG56117.1"/>
    </source>
</evidence>
<dbReference type="Proteomes" id="UP001165063">
    <property type="component" value="Unassembled WGS sequence"/>
</dbReference>
<reference evidence="1" key="1">
    <citation type="submission" date="2023-04" db="EMBL/GenBank/DDBJ databases">
        <title>Ambrosiozyma monospora NBRC 1965.</title>
        <authorList>
            <person name="Ichikawa N."/>
            <person name="Sato H."/>
            <person name="Tonouchi N."/>
        </authorList>
    </citation>
    <scope>NUCLEOTIDE SEQUENCE</scope>
    <source>
        <strain evidence="1">NBRC 1965</strain>
    </source>
</reference>
<dbReference type="AlphaFoldDB" id="A0A9W7DKJ7"/>
<comment type="caution">
    <text evidence="1">The sequence shown here is derived from an EMBL/GenBank/DDBJ whole genome shotgun (WGS) entry which is preliminary data.</text>
</comment>